<sequence length="130" mass="14533">VCDGQDELELNLKHLWCCVHVHTCCGLKLWCCVHVHTCCGLKLWCCVHVHTCCGLKLWCCVHVHTCCGLKLMANTCSDPDLLPKPASITQVQSVQHVGGAKGGTLRRCVSTTLEKKNTCHHENKVRIFRE</sequence>
<protein>
    <submittedName>
        <fullName evidence="1">Uncharacterized protein</fullName>
    </submittedName>
</protein>
<dbReference type="InParanoid" id="A0A673BF18"/>
<reference evidence="1" key="2">
    <citation type="submission" date="2025-09" db="UniProtKB">
        <authorList>
            <consortium name="Ensembl"/>
        </authorList>
    </citation>
    <scope>IDENTIFICATION</scope>
</reference>
<dbReference type="AlphaFoldDB" id="A0A673BF18"/>
<proteinExistence type="predicted"/>
<accession>A0A673BF18</accession>
<reference evidence="1" key="1">
    <citation type="submission" date="2025-08" db="UniProtKB">
        <authorList>
            <consortium name="Ensembl"/>
        </authorList>
    </citation>
    <scope>IDENTIFICATION</scope>
</reference>
<organism evidence="1 2">
    <name type="scientific">Sphaeramia orbicularis</name>
    <name type="common">orbiculate cardinalfish</name>
    <dbReference type="NCBI Taxonomy" id="375764"/>
    <lineage>
        <taxon>Eukaryota</taxon>
        <taxon>Metazoa</taxon>
        <taxon>Chordata</taxon>
        <taxon>Craniata</taxon>
        <taxon>Vertebrata</taxon>
        <taxon>Euteleostomi</taxon>
        <taxon>Actinopterygii</taxon>
        <taxon>Neopterygii</taxon>
        <taxon>Teleostei</taxon>
        <taxon>Neoteleostei</taxon>
        <taxon>Acanthomorphata</taxon>
        <taxon>Gobiaria</taxon>
        <taxon>Kurtiformes</taxon>
        <taxon>Apogonoidei</taxon>
        <taxon>Apogonidae</taxon>
        <taxon>Apogoninae</taxon>
        <taxon>Sphaeramia</taxon>
    </lineage>
</organism>
<evidence type="ECO:0000313" key="1">
    <source>
        <dbReference type="Ensembl" id="ENSSORP00005040355.1"/>
    </source>
</evidence>
<dbReference type="Ensembl" id="ENSSORT00005041395.1">
    <property type="protein sequence ID" value="ENSSORP00005040355.1"/>
    <property type="gene ID" value="ENSSORG00005018842.1"/>
</dbReference>
<dbReference type="Proteomes" id="UP000472271">
    <property type="component" value="Unassembled WGS sequence"/>
</dbReference>
<name>A0A673BF18_9TELE</name>
<keyword evidence="2" id="KW-1185">Reference proteome</keyword>
<evidence type="ECO:0000313" key="2">
    <source>
        <dbReference type="Proteomes" id="UP000472271"/>
    </source>
</evidence>